<name>A0A1W0E624_9MICR</name>
<organism evidence="6 7">
    <name type="scientific">Ecytonucleospora hepatopenaei</name>
    <dbReference type="NCBI Taxonomy" id="646526"/>
    <lineage>
        <taxon>Eukaryota</taxon>
        <taxon>Fungi</taxon>
        <taxon>Fungi incertae sedis</taxon>
        <taxon>Microsporidia</taxon>
        <taxon>Enterocytozoonidae</taxon>
        <taxon>Ecytonucleospora</taxon>
    </lineage>
</organism>
<dbReference type="OrthoDB" id="544685at2759"/>
<dbReference type="AlphaFoldDB" id="A0A1W0E624"/>
<dbReference type="Proteomes" id="UP000192758">
    <property type="component" value="Unassembled WGS sequence"/>
</dbReference>
<dbReference type="PANTHER" id="PTHR31618:SF1">
    <property type="entry name" value="EF-HAND DOMAIN-CONTAINING PROTEIN"/>
    <property type="match status" value="1"/>
</dbReference>
<dbReference type="InterPro" id="IPR011992">
    <property type="entry name" value="EF-hand-dom_pair"/>
</dbReference>
<protein>
    <submittedName>
        <fullName evidence="6">MSL8</fullName>
    </submittedName>
</protein>
<keyword evidence="3" id="KW-0106">Calcium</keyword>
<evidence type="ECO:0000256" key="4">
    <source>
        <dbReference type="SAM" id="Phobius"/>
    </source>
</evidence>
<gene>
    <name evidence="6" type="primary">MSL8</name>
    <name evidence="6" type="ORF">EHP00_140</name>
</gene>
<dbReference type="Gene3D" id="1.10.238.10">
    <property type="entry name" value="EF-hand"/>
    <property type="match status" value="1"/>
</dbReference>
<evidence type="ECO:0000256" key="2">
    <source>
        <dbReference type="ARBA" id="ARBA00008017"/>
    </source>
</evidence>
<keyword evidence="4" id="KW-1133">Transmembrane helix</keyword>
<dbReference type="GO" id="GO:0006820">
    <property type="term" value="P:monoatomic anion transport"/>
    <property type="evidence" value="ECO:0007669"/>
    <property type="project" value="TreeGrafter"/>
</dbReference>
<dbReference type="VEuPathDB" id="MicrosporidiaDB:EHP00_140"/>
<dbReference type="SUPFAM" id="SSF47473">
    <property type="entry name" value="EF-hand"/>
    <property type="match status" value="1"/>
</dbReference>
<feature type="transmembrane region" description="Helical" evidence="4">
    <location>
        <begin position="161"/>
        <end position="177"/>
    </location>
</feature>
<dbReference type="GO" id="GO:0008381">
    <property type="term" value="F:mechanosensitive monoatomic ion channel activity"/>
    <property type="evidence" value="ECO:0007669"/>
    <property type="project" value="TreeGrafter"/>
</dbReference>
<keyword evidence="4" id="KW-0472">Membrane</keyword>
<evidence type="ECO:0000313" key="6">
    <source>
        <dbReference type="EMBL" id="OQS54642.1"/>
    </source>
</evidence>
<proteinExistence type="inferred from homology"/>
<dbReference type="PANTHER" id="PTHR31618">
    <property type="entry name" value="MECHANOSENSITIVE ION CHANNEL PROTEIN 5"/>
    <property type="match status" value="1"/>
</dbReference>
<feature type="transmembrane region" description="Helical" evidence="4">
    <location>
        <begin position="124"/>
        <end position="141"/>
    </location>
</feature>
<accession>A0A1W0E624</accession>
<keyword evidence="4" id="KW-0812">Transmembrane</keyword>
<feature type="transmembrane region" description="Helical" evidence="4">
    <location>
        <begin position="368"/>
        <end position="390"/>
    </location>
</feature>
<evidence type="ECO:0000256" key="3">
    <source>
        <dbReference type="ARBA" id="ARBA00022837"/>
    </source>
</evidence>
<comment type="caution">
    <text evidence="6">The sequence shown here is derived from an EMBL/GenBank/DDBJ whole genome shotgun (WGS) entry which is preliminary data.</text>
</comment>
<feature type="domain" description="EF-hand" evidence="5">
    <location>
        <begin position="288"/>
        <end position="323"/>
    </location>
</feature>
<evidence type="ECO:0000259" key="5">
    <source>
        <dbReference type="PROSITE" id="PS50222"/>
    </source>
</evidence>
<sequence length="550" mass="64126">MKAINEIRNAVDANDSDFDWFGCTQEQHKSVGEELQINKDKEGDLYHNLIVCTRITFVFSFLIRSLALATGNDNFKIEGKPLKVIFGYILISSGFLLVLDFSLNLFAKFVAVEFVQKYMTRHSVTIRYFTILFWLIVMKVYRRQIKDEKNLFYNIFSKTLRSLILIFIFLILSNIFLERFRRFFIKKSLKVKIQKIKQIESIIKELKKYIHDEEYSRTTSTSSFIDMNRYCIGVGCYDNKNNTEDNVLIHEPALPTLSSAMSLAKDVFIKASQESSELNFEQFAKIFKNPQFALKAFAYFDSDQDRTITKKEFRDTCVSFYNSRKELEKSYSAVVSFMTVIERIWYTIGGILISIPVLMFYGVHISKILTVLGSSAVILEIGAGKLLMVFPKSIIFLLNHQYDIGDEILYTDEIIRVHKIGILSTTFINKMGGSFKLFNSELWGNKLINMTRAPENNLLFSFDSDPNVTMKQIKELNEKIHNFLIKKIYDYHDNFSMQNQKIIKTGIDALHFIIILKCKGYKNMSKKFVLRIEFTEFLKKTLKEINIREV</sequence>
<dbReference type="InterPro" id="IPR002048">
    <property type="entry name" value="EF_hand_dom"/>
</dbReference>
<dbReference type="GO" id="GO:0005886">
    <property type="term" value="C:plasma membrane"/>
    <property type="evidence" value="ECO:0007669"/>
    <property type="project" value="TreeGrafter"/>
</dbReference>
<comment type="subcellular location">
    <subcellularLocation>
        <location evidence="1">Membrane</location>
        <topology evidence="1">Multi-pass membrane protein</topology>
    </subcellularLocation>
</comment>
<dbReference type="PROSITE" id="PS50222">
    <property type="entry name" value="EF_HAND_2"/>
    <property type="match status" value="1"/>
</dbReference>
<evidence type="ECO:0000256" key="1">
    <source>
        <dbReference type="ARBA" id="ARBA00004141"/>
    </source>
</evidence>
<dbReference type="Pfam" id="PF00924">
    <property type="entry name" value="MS_channel_2nd"/>
    <property type="match status" value="1"/>
</dbReference>
<dbReference type="GO" id="GO:0005509">
    <property type="term" value="F:calcium ion binding"/>
    <property type="evidence" value="ECO:0007669"/>
    <property type="project" value="InterPro"/>
</dbReference>
<feature type="transmembrane region" description="Helical" evidence="4">
    <location>
        <begin position="84"/>
        <end position="103"/>
    </location>
</feature>
<comment type="similarity">
    <text evidence="2">Belongs to the MscS (TC 1.A.23) family.</text>
</comment>
<dbReference type="InterPro" id="IPR016688">
    <property type="entry name" value="MscS-like_plants/fungi"/>
</dbReference>
<dbReference type="PROSITE" id="PS00018">
    <property type="entry name" value="EF_HAND_1"/>
    <property type="match status" value="1"/>
</dbReference>
<dbReference type="InterPro" id="IPR018247">
    <property type="entry name" value="EF_Hand_1_Ca_BS"/>
</dbReference>
<keyword evidence="7" id="KW-1185">Reference proteome</keyword>
<reference evidence="6 7" key="1">
    <citation type="journal article" date="2017" name="Environ. Microbiol.">
        <title>Decay of the glycolytic pathway and adaptation to intranuclear parasitism within Enterocytozoonidae microsporidia.</title>
        <authorList>
            <person name="Wiredu Boakye D."/>
            <person name="Jaroenlak P."/>
            <person name="Prachumwat A."/>
            <person name="Williams T.A."/>
            <person name="Bateman K.S."/>
            <person name="Itsathitphaisarn O."/>
            <person name="Sritunyalucksana K."/>
            <person name="Paszkiewicz K.H."/>
            <person name="Moore K.A."/>
            <person name="Stentiford G.D."/>
            <person name="Williams B.A."/>
        </authorList>
    </citation>
    <scope>NUCLEOTIDE SEQUENCE [LARGE SCALE GENOMIC DNA]</scope>
    <source>
        <strain evidence="6 7">TH1</strain>
    </source>
</reference>
<dbReference type="EMBL" id="MNPJ01000019">
    <property type="protein sequence ID" value="OQS54642.1"/>
    <property type="molecule type" value="Genomic_DNA"/>
</dbReference>
<evidence type="ECO:0000313" key="7">
    <source>
        <dbReference type="Proteomes" id="UP000192758"/>
    </source>
</evidence>
<feature type="transmembrane region" description="Helical" evidence="4">
    <location>
        <begin position="45"/>
        <end position="64"/>
    </location>
</feature>
<dbReference type="InterPro" id="IPR006685">
    <property type="entry name" value="MscS_channel_2nd"/>
</dbReference>
<feature type="transmembrane region" description="Helical" evidence="4">
    <location>
        <begin position="344"/>
        <end position="362"/>
    </location>
</feature>